<feature type="compositionally biased region" description="Polar residues" evidence="3">
    <location>
        <begin position="9"/>
        <end position="24"/>
    </location>
</feature>
<dbReference type="InterPro" id="IPR000836">
    <property type="entry name" value="PRTase_dom"/>
</dbReference>
<evidence type="ECO:0000313" key="6">
    <source>
        <dbReference type="Proteomes" id="UP000009881"/>
    </source>
</evidence>
<feature type="region of interest" description="Disordered" evidence="3">
    <location>
        <begin position="1"/>
        <end position="24"/>
    </location>
</feature>
<dbReference type="GO" id="GO:0000287">
    <property type="term" value="F:magnesium ion binding"/>
    <property type="evidence" value="ECO:0007669"/>
    <property type="project" value="TreeGrafter"/>
</dbReference>
<evidence type="ECO:0000256" key="1">
    <source>
        <dbReference type="ARBA" id="ARBA00048811"/>
    </source>
</evidence>
<accession>K9HP52</accession>
<dbReference type="PANTHER" id="PTHR43340:SF1">
    <property type="entry name" value="HYPOXANTHINE PHOSPHORIBOSYLTRANSFERASE"/>
    <property type="match status" value="1"/>
</dbReference>
<keyword evidence="6" id="KW-1185">Reference proteome</keyword>
<name>K9HP52_9PROT</name>
<evidence type="ECO:0000256" key="3">
    <source>
        <dbReference type="SAM" id="MobiDB-lite"/>
    </source>
</evidence>
<feature type="domain" description="Phosphoribosyltransferase" evidence="4">
    <location>
        <begin position="32"/>
        <end position="179"/>
    </location>
</feature>
<keyword evidence="5" id="KW-0808">Transferase</keyword>
<reference evidence="5 6" key="1">
    <citation type="journal article" date="2013" name="Genome Announc.">
        <title>Draft Genome Sequence of an Alphaproteobacterium, Caenispirillum salinarum AK4(T), Isolated from a Solar Saltern.</title>
        <authorList>
            <person name="Khatri I."/>
            <person name="Singh A."/>
            <person name="Korpole S."/>
            <person name="Pinnaka A.K."/>
            <person name="Subramanian S."/>
        </authorList>
    </citation>
    <scope>NUCLEOTIDE SEQUENCE [LARGE SCALE GENOMIC DNA]</scope>
    <source>
        <strain evidence="5 6">AK4</strain>
    </source>
</reference>
<dbReference type="GO" id="GO:0006178">
    <property type="term" value="P:guanine salvage"/>
    <property type="evidence" value="ECO:0007669"/>
    <property type="project" value="TreeGrafter"/>
</dbReference>
<dbReference type="CDD" id="cd06223">
    <property type="entry name" value="PRTases_typeI"/>
    <property type="match status" value="1"/>
</dbReference>
<dbReference type="RefSeq" id="WP_009539329.1">
    <property type="nucleotide sequence ID" value="NZ_ANHY01000004.1"/>
</dbReference>
<evidence type="ECO:0000259" key="4">
    <source>
        <dbReference type="Pfam" id="PF00156"/>
    </source>
</evidence>
<dbReference type="GO" id="GO:0032264">
    <property type="term" value="P:IMP salvage"/>
    <property type="evidence" value="ECO:0007669"/>
    <property type="project" value="TreeGrafter"/>
</dbReference>
<evidence type="ECO:0000313" key="5">
    <source>
        <dbReference type="EMBL" id="EKV32068.1"/>
    </source>
</evidence>
<keyword evidence="5" id="KW-0328">Glycosyltransferase</keyword>
<proteinExistence type="predicted"/>
<comment type="catalytic activity">
    <reaction evidence="1">
        <text>GMP + diphosphate = guanine + 5-phospho-alpha-D-ribose 1-diphosphate</text>
        <dbReference type="Rhea" id="RHEA:25424"/>
        <dbReference type="ChEBI" id="CHEBI:16235"/>
        <dbReference type="ChEBI" id="CHEBI:33019"/>
        <dbReference type="ChEBI" id="CHEBI:58017"/>
        <dbReference type="ChEBI" id="CHEBI:58115"/>
        <dbReference type="EC" id="2.4.2.8"/>
    </reaction>
    <physiologicalReaction direction="right-to-left" evidence="1">
        <dbReference type="Rhea" id="RHEA:25426"/>
    </physiologicalReaction>
</comment>
<dbReference type="InterPro" id="IPR050408">
    <property type="entry name" value="HGPRT"/>
</dbReference>
<dbReference type="AlphaFoldDB" id="K9HP52"/>
<dbReference type="eggNOG" id="COG0634">
    <property type="taxonomic scope" value="Bacteria"/>
</dbReference>
<dbReference type="GO" id="GO:0032263">
    <property type="term" value="P:GMP salvage"/>
    <property type="evidence" value="ECO:0007669"/>
    <property type="project" value="TreeGrafter"/>
</dbReference>
<dbReference type="GO" id="GO:0005829">
    <property type="term" value="C:cytosol"/>
    <property type="evidence" value="ECO:0007669"/>
    <property type="project" value="TreeGrafter"/>
</dbReference>
<dbReference type="GO" id="GO:0046100">
    <property type="term" value="P:hypoxanthine metabolic process"/>
    <property type="evidence" value="ECO:0007669"/>
    <property type="project" value="TreeGrafter"/>
</dbReference>
<gene>
    <name evidence="5" type="ORF">C882_3132</name>
</gene>
<dbReference type="Proteomes" id="UP000009881">
    <property type="component" value="Unassembled WGS sequence"/>
</dbReference>
<organism evidence="5 6">
    <name type="scientific">Caenispirillum salinarum AK4</name>
    <dbReference type="NCBI Taxonomy" id="1238182"/>
    <lineage>
        <taxon>Bacteria</taxon>
        <taxon>Pseudomonadati</taxon>
        <taxon>Pseudomonadota</taxon>
        <taxon>Alphaproteobacteria</taxon>
        <taxon>Rhodospirillales</taxon>
        <taxon>Novispirillaceae</taxon>
        <taxon>Caenispirillum</taxon>
    </lineage>
</organism>
<dbReference type="Pfam" id="PF00156">
    <property type="entry name" value="Pribosyltran"/>
    <property type="match status" value="1"/>
</dbReference>
<dbReference type="GO" id="GO:0004422">
    <property type="term" value="F:hypoxanthine phosphoribosyltransferase activity"/>
    <property type="evidence" value="ECO:0007669"/>
    <property type="project" value="TreeGrafter"/>
</dbReference>
<comment type="caution">
    <text evidence="5">The sequence shown here is derived from an EMBL/GenBank/DDBJ whole genome shotgun (WGS) entry which is preliminary data.</text>
</comment>
<dbReference type="InterPro" id="IPR029057">
    <property type="entry name" value="PRTase-like"/>
</dbReference>
<dbReference type="EMBL" id="ANHY01000004">
    <property type="protein sequence ID" value="EKV32068.1"/>
    <property type="molecule type" value="Genomic_DNA"/>
</dbReference>
<comment type="catalytic activity">
    <reaction evidence="2">
        <text>IMP + diphosphate = hypoxanthine + 5-phospho-alpha-D-ribose 1-diphosphate</text>
        <dbReference type="Rhea" id="RHEA:17973"/>
        <dbReference type="ChEBI" id="CHEBI:17368"/>
        <dbReference type="ChEBI" id="CHEBI:33019"/>
        <dbReference type="ChEBI" id="CHEBI:58017"/>
        <dbReference type="ChEBI" id="CHEBI:58053"/>
        <dbReference type="EC" id="2.4.2.8"/>
    </reaction>
    <physiologicalReaction direction="right-to-left" evidence="2">
        <dbReference type="Rhea" id="RHEA:17975"/>
    </physiologicalReaction>
</comment>
<protein>
    <submittedName>
        <fullName evidence="5">Hypoxanthine-guanine phosphoribosyltransferase</fullName>
    </submittedName>
</protein>
<dbReference type="STRING" id="1238182.C882_3132"/>
<dbReference type="Gene3D" id="3.40.50.2020">
    <property type="match status" value="1"/>
</dbReference>
<dbReference type="SUPFAM" id="SSF53271">
    <property type="entry name" value="PRTase-like"/>
    <property type="match status" value="1"/>
</dbReference>
<evidence type="ECO:0000256" key="2">
    <source>
        <dbReference type="ARBA" id="ARBA00049402"/>
    </source>
</evidence>
<dbReference type="PANTHER" id="PTHR43340">
    <property type="entry name" value="HYPOXANTHINE-GUANINE PHOSPHORIBOSYLTRANSFERASE"/>
    <property type="match status" value="1"/>
</dbReference>
<sequence>MTEMPRQPSDLTRTAPTDPDQATPQTLISAEDIAARLDAMAADIVRELGPDITMIPVLKGAFVFAADLLRALGRHGAKVRLRVQFLQLASYGAARESSGTVTRSGALPEVEGETVLVVEDVLDSGRTAARALDLMRDAGAGRTALAVLLDKPERRVVDCPADFTGFTIPDRFVVGYGIDWAERFRELDHVAVVD</sequence>
<dbReference type="PATRIC" id="fig|1238182.3.peg.880"/>